<dbReference type="GO" id="GO:0016491">
    <property type="term" value="F:oxidoreductase activity"/>
    <property type="evidence" value="ECO:0007669"/>
    <property type="project" value="UniProtKB-ARBA"/>
</dbReference>
<evidence type="ECO:0000313" key="2">
    <source>
        <dbReference type="EMBL" id="CAH1264598.1"/>
    </source>
</evidence>
<reference evidence="2" key="1">
    <citation type="submission" date="2022-01" db="EMBL/GenBank/DDBJ databases">
        <authorList>
            <person name="Braso-Vives M."/>
        </authorList>
    </citation>
    <scope>NUCLEOTIDE SEQUENCE</scope>
</reference>
<comment type="cofactor">
    <cofactor evidence="1">
        <name>Fe cation</name>
        <dbReference type="ChEBI" id="CHEBI:24875"/>
    </cofactor>
</comment>
<dbReference type="OrthoDB" id="445007at2759"/>
<dbReference type="InterPro" id="IPR008775">
    <property type="entry name" value="Phytyl_CoA_dOase-like"/>
</dbReference>
<dbReference type="SUPFAM" id="SSF51197">
    <property type="entry name" value="Clavaminate synthase-like"/>
    <property type="match status" value="1"/>
</dbReference>
<accession>A0A8K0EVB1</accession>
<dbReference type="Proteomes" id="UP000838412">
    <property type="component" value="Chromosome 5"/>
</dbReference>
<organism evidence="2 3">
    <name type="scientific">Branchiostoma lanceolatum</name>
    <name type="common">Common lancelet</name>
    <name type="synonym">Amphioxus lanceolatum</name>
    <dbReference type="NCBI Taxonomy" id="7740"/>
    <lineage>
        <taxon>Eukaryota</taxon>
        <taxon>Metazoa</taxon>
        <taxon>Chordata</taxon>
        <taxon>Cephalochordata</taxon>
        <taxon>Leptocardii</taxon>
        <taxon>Amphioxiformes</taxon>
        <taxon>Branchiostomatidae</taxon>
        <taxon>Branchiostoma</taxon>
    </lineage>
</organism>
<keyword evidence="3" id="KW-1185">Reference proteome</keyword>
<dbReference type="AlphaFoldDB" id="A0A8K0EVB1"/>
<dbReference type="EMBL" id="OV696690">
    <property type="protein sequence ID" value="CAH1264598.1"/>
    <property type="molecule type" value="Genomic_DNA"/>
</dbReference>
<name>A0A8K0EVB1_BRALA</name>
<sequence>MRKFDSATPEEFSPGVPDWSTVHRLLGELGGPPQSAGDWAKHFLGQEKVAEFFERGYVSNIRVLTEEQCDRILKDYEYFINPSKRHPGHAMLYEHHINQSGDSNNVLMHGLGQWRLTRLFHDLVFLPAISVPSSQLLDQEKLRPVRFWHDQMFAKPARHGGVVAWHQDYSYWTRTKPMMHLTVHIALDDQTLENGGLHFIPGSHRWHRGGKPLPVTDFNFKDMESIKTILTEEEKANFKPVPSGLKKGEASFHHPLTVHGSYSNRTDQPRRATVVNYFADGILSNTDEPLLDGTNLIKRDYKVEGQFYPLVFDPDWAREK</sequence>
<dbReference type="PANTHER" id="PTHR20883">
    <property type="entry name" value="PHYTANOYL-COA DIOXYGENASE DOMAIN CONTAINING 1"/>
    <property type="match status" value="1"/>
</dbReference>
<evidence type="ECO:0000256" key="1">
    <source>
        <dbReference type="ARBA" id="ARBA00001962"/>
    </source>
</evidence>
<gene>
    <name evidence="2" type="primary">PHYHD1</name>
    <name evidence="2" type="ORF">BLAG_LOCUS18923</name>
</gene>
<dbReference type="GO" id="GO:0046872">
    <property type="term" value="F:metal ion binding"/>
    <property type="evidence" value="ECO:0007669"/>
    <property type="project" value="UniProtKB-ARBA"/>
</dbReference>
<evidence type="ECO:0000313" key="3">
    <source>
        <dbReference type="Proteomes" id="UP000838412"/>
    </source>
</evidence>
<dbReference type="Gene3D" id="2.60.120.620">
    <property type="entry name" value="q2cbj1_9rhob like domain"/>
    <property type="match status" value="1"/>
</dbReference>
<dbReference type="PANTHER" id="PTHR20883:SF48">
    <property type="entry name" value="ECTOINE DIOXYGENASE"/>
    <property type="match status" value="1"/>
</dbReference>
<proteinExistence type="predicted"/>
<protein>
    <submittedName>
        <fullName evidence="2">PHYHD1 protein</fullName>
    </submittedName>
</protein>
<dbReference type="Pfam" id="PF05721">
    <property type="entry name" value="PhyH"/>
    <property type="match status" value="1"/>
</dbReference>